<sequence>MCVQKCIHTVKSKFIEDKIMINSILQISESVINESFESTNNVFDEFRLFTSSLFSQIIDWIVVVSQSLLK</sequence>
<dbReference type="EMBL" id="AEXL02000163">
    <property type="protein sequence ID" value="EIJ64968.1"/>
    <property type="molecule type" value="Genomic_DNA"/>
</dbReference>
<proteinExistence type="predicted"/>
<organism evidence="1 2">
    <name type="scientific">Candidatus Nitrosopumilus salarius BD31</name>
    <dbReference type="NCBI Taxonomy" id="859350"/>
    <lineage>
        <taxon>Archaea</taxon>
        <taxon>Nitrososphaerota</taxon>
        <taxon>Nitrososphaeria</taxon>
        <taxon>Nitrosopumilales</taxon>
        <taxon>Nitrosopumilaceae</taxon>
        <taxon>Nitrosopumilus</taxon>
    </lineage>
</organism>
<dbReference type="Proteomes" id="UP000003423">
    <property type="component" value="Unassembled WGS sequence"/>
</dbReference>
<protein>
    <submittedName>
        <fullName evidence="1">Uncharacterized protein</fullName>
    </submittedName>
</protein>
<accession>I3CZS5</accession>
<dbReference type="AlphaFoldDB" id="I3CZS5"/>
<name>I3CZS5_9ARCH</name>
<gene>
    <name evidence="1" type="ORF">BD31_I2103</name>
</gene>
<evidence type="ECO:0000313" key="1">
    <source>
        <dbReference type="EMBL" id="EIJ64968.1"/>
    </source>
</evidence>
<keyword evidence="2" id="KW-1185">Reference proteome</keyword>
<comment type="caution">
    <text evidence="1">The sequence shown here is derived from an EMBL/GenBank/DDBJ whole genome shotgun (WGS) entry which is preliminary data.</text>
</comment>
<evidence type="ECO:0000313" key="2">
    <source>
        <dbReference type="Proteomes" id="UP000003423"/>
    </source>
</evidence>
<dbReference type="PATRIC" id="fig|859350.6.peg.1942"/>
<reference evidence="1 2" key="1">
    <citation type="journal article" date="2012" name="J. Bacteriol.">
        <title>Genome sequence of "Candidatus Nitrosopumilus salaria" BD31, an ammonia-oxidizing archaeon from the San Francisco Bay estuary.</title>
        <authorList>
            <person name="Mosier A.C."/>
            <person name="Allen E.E."/>
            <person name="Kim M."/>
            <person name="Ferriera S."/>
            <person name="Francis C.A."/>
        </authorList>
    </citation>
    <scope>NUCLEOTIDE SEQUENCE [LARGE SCALE GENOMIC DNA]</scope>
    <source>
        <strain evidence="1 2">BD31</strain>
    </source>
</reference>